<evidence type="ECO:0000259" key="4">
    <source>
        <dbReference type="PROSITE" id="PS50850"/>
    </source>
</evidence>
<name>A0AAV3Z4U4_9GAST</name>
<feature type="transmembrane region" description="Helical" evidence="3">
    <location>
        <begin position="443"/>
        <end position="464"/>
    </location>
</feature>
<feature type="compositionally biased region" description="Basic and acidic residues" evidence="2">
    <location>
        <begin position="665"/>
        <end position="678"/>
    </location>
</feature>
<comment type="subcellular location">
    <subcellularLocation>
        <location evidence="1">Membrane</location>
        <topology evidence="1">Multi-pass membrane protein</topology>
    </subcellularLocation>
</comment>
<dbReference type="PANTHER" id="PTHR11360">
    <property type="entry name" value="MONOCARBOXYLATE TRANSPORTER"/>
    <property type="match status" value="1"/>
</dbReference>
<reference evidence="5 6" key="1">
    <citation type="journal article" date="2021" name="Elife">
        <title>Chloroplast acquisition without the gene transfer in kleptoplastic sea slugs, Plakobranchus ocellatus.</title>
        <authorList>
            <person name="Maeda T."/>
            <person name="Takahashi S."/>
            <person name="Yoshida T."/>
            <person name="Shimamura S."/>
            <person name="Takaki Y."/>
            <person name="Nagai Y."/>
            <person name="Toyoda A."/>
            <person name="Suzuki Y."/>
            <person name="Arimoto A."/>
            <person name="Ishii H."/>
            <person name="Satoh N."/>
            <person name="Nishiyama T."/>
            <person name="Hasebe M."/>
            <person name="Maruyama T."/>
            <person name="Minagawa J."/>
            <person name="Obokata J."/>
            <person name="Shigenobu S."/>
        </authorList>
    </citation>
    <scope>NUCLEOTIDE SEQUENCE [LARGE SCALE GENOMIC DNA]</scope>
</reference>
<organism evidence="5 6">
    <name type="scientific">Plakobranchus ocellatus</name>
    <dbReference type="NCBI Taxonomy" id="259542"/>
    <lineage>
        <taxon>Eukaryota</taxon>
        <taxon>Metazoa</taxon>
        <taxon>Spiralia</taxon>
        <taxon>Lophotrochozoa</taxon>
        <taxon>Mollusca</taxon>
        <taxon>Gastropoda</taxon>
        <taxon>Heterobranchia</taxon>
        <taxon>Euthyneura</taxon>
        <taxon>Panpulmonata</taxon>
        <taxon>Sacoglossa</taxon>
        <taxon>Placobranchoidea</taxon>
        <taxon>Plakobranchidae</taxon>
        <taxon>Plakobranchus</taxon>
    </lineage>
</organism>
<feature type="transmembrane region" description="Helical" evidence="3">
    <location>
        <begin position="259"/>
        <end position="279"/>
    </location>
</feature>
<dbReference type="SUPFAM" id="SSF103473">
    <property type="entry name" value="MFS general substrate transporter"/>
    <property type="match status" value="1"/>
</dbReference>
<evidence type="ECO:0000256" key="1">
    <source>
        <dbReference type="ARBA" id="ARBA00004141"/>
    </source>
</evidence>
<feature type="domain" description="Major facilitator superfamily (MFS) profile" evidence="4">
    <location>
        <begin position="159"/>
        <end position="643"/>
    </location>
</feature>
<dbReference type="GO" id="GO:0008028">
    <property type="term" value="F:monocarboxylic acid transmembrane transporter activity"/>
    <property type="evidence" value="ECO:0007669"/>
    <property type="project" value="TreeGrafter"/>
</dbReference>
<gene>
    <name evidence="5" type="ORF">PoB_002081600</name>
</gene>
<dbReference type="GO" id="GO:0016020">
    <property type="term" value="C:membrane"/>
    <property type="evidence" value="ECO:0007669"/>
    <property type="project" value="UniProtKB-SubCell"/>
</dbReference>
<evidence type="ECO:0000313" key="5">
    <source>
        <dbReference type="EMBL" id="GFN94310.1"/>
    </source>
</evidence>
<dbReference type="CDD" id="cd17352">
    <property type="entry name" value="MFS_MCT_SLC16"/>
    <property type="match status" value="1"/>
</dbReference>
<feature type="region of interest" description="Disordered" evidence="2">
    <location>
        <begin position="1"/>
        <end position="21"/>
    </location>
</feature>
<dbReference type="InterPro" id="IPR011701">
    <property type="entry name" value="MFS"/>
</dbReference>
<keyword evidence="6" id="KW-1185">Reference proteome</keyword>
<dbReference type="AlphaFoldDB" id="A0AAV3Z4U4"/>
<accession>A0AAV3Z4U4</accession>
<protein>
    <submittedName>
        <fullName evidence="5">Monocarboxylate transporter 14</fullName>
    </submittedName>
</protein>
<feature type="transmembrane region" description="Helical" evidence="3">
    <location>
        <begin position="286"/>
        <end position="306"/>
    </location>
</feature>
<feature type="transmembrane region" description="Helical" evidence="3">
    <location>
        <begin position="612"/>
        <end position="637"/>
    </location>
</feature>
<feature type="transmembrane region" description="Helical" evidence="3">
    <location>
        <begin position="318"/>
        <end position="340"/>
    </location>
</feature>
<keyword evidence="3" id="KW-0812">Transmembrane</keyword>
<dbReference type="EMBL" id="BLXT01002434">
    <property type="protein sequence ID" value="GFN94310.1"/>
    <property type="molecule type" value="Genomic_DNA"/>
</dbReference>
<evidence type="ECO:0000256" key="3">
    <source>
        <dbReference type="SAM" id="Phobius"/>
    </source>
</evidence>
<dbReference type="Gene3D" id="1.20.1250.20">
    <property type="entry name" value="MFS general substrate transporter like domains"/>
    <property type="match status" value="1"/>
</dbReference>
<dbReference type="Proteomes" id="UP000735302">
    <property type="component" value="Unassembled WGS sequence"/>
</dbReference>
<feature type="region of interest" description="Disordered" evidence="2">
    <location>
        <begin position="652"/>
        <end position="678"/>
    </location>
</feature>
<dbReference type="PANTHER" id="PTHR11360:SF306">
    <property type="entry name" value="RE01051P"/>
    <property type="match status" value="1"/>
</dbReference>
<keyword evidence="3" id="KW-1133">Transmembrane helix</keyword>
<feature type="transmembrane region" description="Helical" evidence="3">
    <location>
        <begin position="159"/>
        <end position="178"/>
    </location>
</feature>
<evidence type="ECO:0000256" key="2">
    <source>
        <dbReference type="SAM" id="MobiDB-lite"/>
    </source>
</evidence>
<dbReference type="PROSITE" id="PS50850">
    <property type="entry name" value="MFS"/>
    <property type="match status" value="1"/>
</dbReference>
<dbReference type="InterPro" id="IPR020846">
    <property type="entry name" value="MFS_dom"/>
</dbReference>
<dbReference type="InterPro" id="IPR036259">
    <property type="entry name" value="MFS_trans_sf"/>
</dbReference>
<evidence type="ECO:0000313" key="6">
    <source>
        <dbReference type="Proteomes" id="UP000735302"/>
    </source>
</evidence>
<dbReference type="Pfam" id="PF07690">
    <property type="entry name" value="MFS_1"/>
    <property type="match status" value="1"/>
</dbReference>
<feature type="transmembrane region" description="Helical" evidence="3">
    <location>
        <begin position="229"/>
        <end position="247"/>
    </location>
</feature>
<feature type="transmembrane region" description="Helical" evidence="3">
    <location>
        <begin position="198"/>
        <end position="217"/>
    </location>
</feature>
<comment type="caution">
    <text evidence="5">The sequence shown here is derived from an EMBL/GenBank/DDBJ whole genome shotgun (WGS) entry which is preliminary data.</text>
</comment>
<sequence>MAFKDDPYPWGGQKQLRKKERCQAKQCKVLAPRISTSMEEAGEDKKGLMTLGPEADHIEPADNEDGQPDKETSATKRDALQLVEKGPTVSIPEERRHSIPETSSFIIHPDSDYHSMIPETQDIMEEKEEEESPDEDKGIEMTMTMSVEEADENVQDRGFAWVIVFGGLLTQVLSGGLSRTNSLFYGQFLDRFGKSSQLTSWPGAVSFLLQGFVAPFASWFSSRYSVRSAVIMGTLFIMAGLVITAYAPNIYVLFVSYSVLQGIGRGLVLSSGVFIINMYFDKYRGIALGVASTGTGIGTFALAPLFERLFNTLGYRDTMLAITGMSTIGLVAAATFRPLSVHKRMIKERRRRRIESHVESSYGAEEAPLASYGAMDGALKNNDGSGVTTSETSLINGATVKSEPRKNRAKTVVVEQRSCFRAIIETVFPVEGVKGKKKKRKPFFHWALLKDFPFIVLCISMTFFNLAHKTVFAFLVVTCEEQGLTDIEAAYVLSLSGVGDIAGRLIVGFLMDLPKLRPIRNINYTLLLFVASGAALMVPFSKTLVLLGIAGALYGGVAGSSVSQRSTVLAALLGKEMVNSAYGILDSIQAVGTLAGPPIAGALKDEFDTYRLAFFLSSGSMALAALLLALSSLLFYIRKRRSGSVKYQRLPEETPVSINSPTSADKADRSLGEREPLR</sequence>
<feature type="compositionally biased region" description="Basic and acidic residues" evidence="2">
    <location>
        <begin position="67"/>
        <end position="79"/>
    </location>
</feature>
<keyword evidence="3" id="KW-0472">Membrane</keyword>
<dbReference type="InterPro" id="IPR050327">
    <property type="entry name" value="Proton-linked_MCT"/>
</dbReference>
<proteinExistence type="predicted"/>
<feature type="region of interest" description="Disordered" evidence="2">
    <location>
        <begin position="33"/>
        <end position="80"/>
    </location>
</feature>